<evidence type="ECO:0000256" key="7">
    <source>
        <dbReference type="ARBA" id="ARBA00022763"/>
    </source>
</evidence>
<evidence type="ECO:0000256" key="5">
    <source>
        <dbReference type="ARBA" id="ARBA00022705"/>
    </source>
</evidence>
<dbReference type="InterPro" id="IPR001679">
    <property type="entry name" value="DNA_ligase"/>
</dbReference>
<evidence type="ECO:0000256" key="4">
    <source>
        <dbReference type="ARBA" id="ARBA00022598"/>
    </source>
</evidence>
<proteinExistence type="inferred from homology"/>
<dbReference type="InterPro" id="IPR041663">
    <property type="entry name" value="DisA/LigA_HHH"/>
</dbReference>
<evidence type="ECO:0000259" key="15">
    <source>
        <dbReference type="PROSITE" id="PS50172"/>
    </source>
</evidence>
<keyword evidence="5 14" id="KW-0235">DNA replication</keyword>
<keyword evidence="4 14" id="KW-0436">Ligase</keyword>
<evidence type="ECO:0000256" key="9">
    <source>
        <dbReference type="ARBA" id="ARBA00022842"/>
    </source>
</evidence>
<feature type="domain" description="BRCT" evidence="15">
    <location>
        <begin position="756"/>
        <end position="833"/>
    </location>
</feature>
<dbReference type="Proteomes" id="UP000191055">
    <property type="component" value="Unassembled WGS sequence"/>
</dbReference>
<protein>
    <recommendedName>
        <fullName evidence="3 14">DNA ligase</fullName>
        <ecNumber evidence="2 14">6.5.1.2</ecNumber>
    </recommendedName>
    <alternativeName>
        <fullName evidence="14">Polydeoxyribonucleotide synthase [NAD(+)]</fullName>
    </alternativeName>
</protein>
<sequence>MEHPGIQEKIKQLRDELHHHNFLYYIKNSPEISDKEFDRKLAELADLEKQHPEFQDPNSPTMRVGSDLSQDFNTVKHKYPMLSLGNTYSEGELRDFINRVEKLAGGSVVFVCELKYDGTAISLSYENGRLVSGITRGDGIEGDDVTSNIKTIKSIPLQLKGDFPPSFDIRGEIFISRKSFEKLNEERKNENLQLFANPRNAAAGSLKLQNSSLVAKRPLECYLYHMLGENLPGDSHFENLKKAETWGLRVSPHMELCRSVDEVIAFVHHWDNARMDLPFEIDGIVIKTDSISLREKLGFTAKSPRWAISYKFQAESAYTRLISVDFQVGRTGAVTPVANLEPVPLAGTTVKRASLHNSDIIAKLDLHLNDLVAVEKGGEIIPKITAVDVAQRPPGVPKVEFIKNCPECGTLLIKNEGEAAHYCPNDSGCSPQIVGKMIHFVSRKALDIDCLGEETIELFYKKGLIKDISDLYTIPERKSEFLNLKDLKTTDEAGNPFPSHIPMEKILFSLKGAPSLSVCKKIADILLQIDSQSIPEEIQNRLPSEDKNLKFLSIGENIRFIKRLNLQNHVVGFAELLKALNIPGLDVADLEQVADSFRYFYFLQNAFSQEIEEKAGLDFIKANALVNGIKSTLSKPDRTNHLSLVSIQQKTFDRITASLKESKRQPFERVLFALGIRYVGETVAKNLARAFRSVDALSSAGLDQLLEVKDIGASIAGSVIAYFSDTENRQLVERLRSCGLQMEVSEDETEVVGGGLNGEVFVITGSFATPQRRKELKALVEKHGGKSTDSVSKNTSFLLAGENAGPEKLKKAENLGVKLIDESEFLKMISEQD</sequence>
<dbReference type="InterPro" id="IPR013840">
    <property type="entry name" value="DNAligase_N"/>
</dbReference>
<feature type="active site" description="N6-AMP-lysine intermediate" evidence="14">
    <location>
        <position position="115"/>
    </location>
</feature>
<feature type="binding site" evidence="14">
    <location>
        <position position="136"/>
    </location>
    <ligand>
        <name>NAD(+)</name>
        <dbReference type="ChEBI" id="CHEBI:57540"/>
    </ligand>
</feature>
<dbReference type="SMART" id="SM00532">
    <property type="entry name" value="LIGANc"/>
    <property type="match status" value="1"/>
</dbReference>
<feature type="binding site" evidence="14">
    <location>
        <begin position="83"/>
        <end position="84"/>
    </location>
    <ligand>
        <name>NAD(+)</name>
        <dbReference type="ChEBI" id="CHEBI:57540"/>
    </ligand>
</feature>
<dbReference type="PIRSF" id="PIRSF001604">
    <property type="entry name" value="LigA"/>
    <property type="match status" value="1"/>
</dbReference>
<dbReference type="STRING" id="889453.SAMN03080601_01092"/>
<evidence type="ECO:0000256" key="8">
    <source>
        <dbReference type="ARBA" id="ARBA00022833"/>
    </source>
</evidence>
<dbReference type="PROSITE" id="PS01056">
    <property type="entry name" value="DNA_LIGASE_N2"/>
    <property type="match status" value="1"/>
</dbReference>
<feature type="binding site" evidence="14">
    <location>
        <position position="287"/>
    </location>
    <ligand>
        <name>NAD(+)</name>
        <dbReference type="ChEBI" id="CHEBI:57540"/>
    </ligand>
</feature>
<dbReference type="PROSITE" id="PS50172">
    <property type="entry name" value="BRCT"/>
    <property type="match status" value="1"/>
</dbReference>
<evidence type="ECO:0000256" key="2">
    <source>
        <dbReference type="ARBA" id="ARBA00012722"/>
    </source>
</evidence>
<dbReference type="GO" id="GO:0006260">
    <property type="term" value="P:DNA replication"/>
    <property type="evidence" value="ECO:0007669"/>
    <property type="project" value="UniProtKB-KW"/>
</dbReference>
<dbReference type="InterPro" id="IPR004150">
    <property type="entry name" value="NAD_DNA_ligase_OB"/>
</dbReference>
<feature type="binding site" evidence="14">
    <location>
        <position position="405"/>
    </location>
    <ligand>
        <name>Zn(2+)</name>
        <dbReference type="ChEBI" id="CHEBI:29105"/>
    </ligand>
</feature>
<dbReference type="FunFam" id="1.10.150.20:FF:000006">
    <property type="entry name" value="DNA ligase"/>
    <property type="match status" value="1"/>
</dbReference>
<dbReference type="SUPFAM" id="SSF56091">
    <property type="entry name" value="DNA ligase/mRNA capping enzyme, catalytic domain"/>
    <property type="match status" value="1"/>
</dbReference>
<evidence type="ECO:0000256" key="10">
    <source>
        <dbReference type="ARBA" id="ARBA00023027"/>
    </source>
</evidence>
<dbReference type="Gene3D" id="2.40.50.140">
    <property type="entry name" value="Nucleic acid-binding proteins"/>
    <property type="match status" value="1"/>
</dbReference>
<feature type="binding site" evidence="14">
    <location>
        <position position="311"/>
    </location>
    <ligand>
        <name>NAD(+)</name>
        <dbReference type="ChEBI" id="CHEBI:57540"/>
    </ligand>
</feature>
<dbReference type="InterPro" id="IPR004149">
    <property type="entry name" value="Znf_DNAligase_C4"/>
</dbReference>
<dbReference type="GO" id="GO:0003911">
    <property type="term" value="F:DNA ligase (NAD+) activity"/>
    <property type="evidence" value="ECO:0007669"/>
    <property type="project" value="UniProtKB-UniRule"/>
</dbReference>
<dbReference type="SUPFAM" id="SSF52113">
    <property type="entry name" value="BRCT domain"/>
    <property type="match status" value="1"/>
</dbReference>
<dbReference type="GO" id="GO:0006281">
    <property type="term" value="P:DNA repair"/>
    <property type="evidence" value="ECO:0007669"/>
    <property type="project" value="UniProtKB-KW"/>
</dbReference>
<dbReference type="GO" id="GO:0046872">
    <property type="term" value="F:metal ion binding"/>
    <property type="evidence" value="ECO:0007669"/>
    <property type="project" value="UniProtKB-KW"/>
</dbReference>
<evidence type="ECO:0000256" key="3">
    <source>
        <dbReference type="ARBA" id="ARBA00013308"/>
    </source>
</evidence>
<accession>A0A1T5DEZ0</accession>
<comment type="similarity">
    <text evidence="13 14">Belongs to the NAD-dependent DNA ligase family. LigA subfamily.</text>
</comment>
<dbReference type="Gene3D" id="1.10.150.20">
    <property type="entry name" value="5' to 3' exonuclease, C-terminal subdomain"/>
    <property type="match status" value="2"/>
</dbReference>
<dbReference type="Pfam" id="PF22745">
    <property type="entry name" value="Nlig-Ia"/>
    <property type="match status" value="1"/>
</dbReference>
<name>A0A1T5DEZ0_9BACT</name>
<dbReference type="NCBIfam" id="NF005932">
    <property type="entry name" value="PRK07956.1"/>
    <property type="match status" value="1"/>
</dbReference>
<dbReference type="Gene3D" id="3.30.470.30">
    <property type="entry name" value="DNA ligase/mRNA capping enzyme"/>
    <property type="match status" value="1"/>
</dbReference>
<evidence type="ECO:0000256" key="1">
    <source>
        <dbReference type="ARBA" id="ARBA00004067"/>
    </source>
</evidence>
<dbReference type="SUPFAM" id="SSF50249">
    <property type="entry name" value="Nucleic acid-binding proteins"/>
    <property type="match status" value="1"/>
</dbReference>
<dbReference type="KEGG" id="asx:CDL62_16765"/>
<feature type="binding site" evidence="14">
    <location>
        <position position="113"/>
    </location>
    <ligand>
        <name>NAD(+)</name>
        <dbReference type="ChEBI" id="CHEBI:57540"/>
    </ligand>
</feature>
<keyword evidence="11 14" id="KW-0234">DNA repair</keyword>
<dbReference type="InterPro" id="IPR012340">
    <property type="entry name" value="NA-bd_OB-fold"/>
</dbReference>
<dbReference type="InterPro" id="IPR033136">
    <property type="entry name" value="DNA_ligase_CS"/>
</dbReference>
<dbReference type="SUPFAM" id="SSF47781">
    <property type="entry name" value="RuvA domain 2-like"/>
    <property type="match status" value="2"/>
</dbReference>
<dbReference type="FunFam" id="2.40.50.140:FF:000012">
    <property type="entry name" value="DNA ligase"/>
    <property type="match status" value="1"/>
</dbReference>
<keyword evidence="14" id="KW-0464">Manganese</keyword>
<dbReference type="Gene3D" id="3.40.50.10190">
    <property type="entry name" value="BRCT domain"/>
    <property type="match status" value="1"/>
</dbReference>
<dbReference type="Pfam" id="PF12826">
    <property type="entry name" value="HHH_2"/>
    <property type="match status" value="1"/>
</dbReference>
<evidence type="ECO:0000313" key="16">
    <source>
        <dbReference type="EMBL" id="SKB70318.1"/>
    </source>
</evidence>
<dbReference type="CDD" id="cd00114">
    <property type="entry name" value="LIGANc"/>
    <property type="match status" value="1"/>
</dbReference>
<evidence type="ECO:0000256" key="13">
    <source>
        <dbReference type="ARBA" id="ARBA00060881"/>
    </source>
</evidence>
<dbReference type="AlphaFoldDB" id="A0A1T5DEZ0"/>
<dbReference type="Pfam" id="PF01653">
    <property type="entry name" value="DNA_ligase_aden"/>
    <property type="match status" value="1"/>
</dbReference>
<gene>
    <name evidence="14" type="primary">ligA</name>
    <name evidence="16" type="ORF">SAMN03080601_01092</name>
</gene>
<dbReference type="FunFam" id="3.30.470.30:FF:000001">
    <property type="entry name" value="DNA ligase"/>
    <property type="match status" value="1"/>
</dbReference>
<evidence type="ECO:0000256" key="14">
    <source>
        <dbReference type="HAMAP-Rule" id="MF_01588"/>
    </source>
</evidence>
<comment type="function">
    <text evidence="1 14">DNA ligase that catalyzes the formation of phosphodiester linkages between 5'-phosphoryl and 3'-hydroxyl groups in double-stranded DNA using NAD as a coenzyme and as the energy source for the reaction. It is essential for DNA replication and repair of damaged DNA.</text>
</comment>
<dbReference type="OrthoDB" id="9759736at2"/>
<dbReference type="Pfam" id="PF03119">
    <property type="entry name" value="DNA_ligase_ZBD"/>
    <property type="match status" value="1"/>
</dbReference>
<dbReference type="Pfam" id="PF03120">
    <property type="entry name" value="OB_DNA_ligase"/>
    <property type="match status" value="1"/>
</dbReference>
<feature type="binding site" evidence="14">
    <location>
        <position position="423"/>
    </location>
    <ligand>
        <name>Zn(2+)</name>
        <dbReference type="ChEBI" id="CHEBI:29105"/>
    </ligand>
</feature>
<keyword evidence="9 14" id="KW-0460">Magnesium</keyword>
<evidence type="ECO:0000313" key="17">
    <source>
        <dbReference type="Proteomes" id="UP000191055"/>
    </source>
</evidence>
<keyword evidence="8 14" id="KW-0862">Zinc</keyword>
<feature type="binding site" evidence="14">
    <location>
        <begin position="34"/>
        <end position="38"/>
    </location>
    <ligand>
        <name>NAD(+)</name>
        <dbReference type="ChEBI" id="CHEBI:57540"/>
    </ligand>
</feature>
<feature type="binding site" evidence="14">
    <location>
        <position position="172"/>
    </location>
    <ligand>
        <name>NAD(+)</name>
        <dbReference type="ChEBI" id="CHEBI:57540"/>
    </ligand>
</feature>
<evidence type="ECO:0000256" key="12">
    <source>
        <dbReference type="ARBA" id="ARBA00034005"/>
    </source>
</evidence>
<keyword evidence="6 14" id="KW-0479">Metal-binding</keyword>
<organism evidence="16 17">
    <name type="scientific">Alkalitalea saponilacus</name>
    <dbReference type="NCBI Taxonomy" id="889453"/>
    <lineage>
        <taxon>Bacteria</taxon>
        <taxon>Pseudomonadati</taxon>
        <taxon>Bacteroidota</taxon>
        <taxon>Bacteroidia</taxon>
        <taxon>Marinilabiliales</taxon>
        <taxon>Marinilabiliaceae</taxon>
        <taxon>Alkalitalea</taxon>
    </lineage>
</organism>
<dbReference type="FunFam" id="1.10.287.610:FF:000002">
    <property type="entry name" value="DNA ligase"/>
    <property type="match status" value="1"/>
</dbReference>
<feature type="binding site" evidence="14">
    <location>
        <position position="408"/>
    </location>
    <ligand>
        <name>Zn(2+)</name>
        <dbReference type="ChEBI" id="CHEBI:29105"/>
    </ligand>
</feature>
<comment type="cofactor">
    <cofactor evidence="14">
        <name>Mg(2+)</name>
        <dbReference type="ChEBI" id="CHEBI:18420"/>
    </cofactor>
    <cofactor evidence="14">
        <name>Mn(2+)</name>
        <dbReference type="ChEBI" id="CHEBI:29035"/>
    </cofactor>
</comment>
<dbReference type="EMBL" id="FUYV01000004">
    <property type="protein sequence ID" value="SKB70318.1"/>
    <property type="molecule type" value="Genomic_DNA"/>
</dbReference>
<keyword evidence="10 14" id="KW-0520">NAD</keyword>
<dbReference type="HAMAP" id="MF_01588">
    <property type="entry name" value="DNA_ligase_A"/>
    <property type="match status" value="1"/>
</dbReference>
<comment type="catalytic activity">
    <reaction evidence="12 14">
        <text>NAD(+) + (deoxyribonucleotide)n-3'-hydroxyl + 5'-phospho-(deoxyribonucleotide)m = (deoxyribonucleotide)n+m + AMP + beta-nicotinamide D-nucleotide.</text>
        <dbReference type="EC" id="6.5.1.2"/>
    </reaction>
</comment>
<dbReference type="InterPro" id="IPR036420">
    <property type="entry name" value="BRCT_dom_sf"/>
</dbReference>
<dbReference type="Gene3D" id="1.10.287.610">
    <property type="entry name" value="Helix hairpin bin"/>
    <property type="match status" value="1"/>
</dbReference>
<dbReference type="InterPro" id="IPR010994">
    <property type="entry name" value="RuvA_2-like"/>
</dbReference>
<dbReference type="RefSeq" id="WP_079556860.1">
    <property type="nucleotide sequence ID" value="NZ_CP021904.1"/>
</dbReference>
<evidence type="ECO:0000256" key="6">
    <source>
        <dbReference type="ARBA" id="ARBA00022723"/>
    </source>
</evidence>
<dbReference type="SMART" id="SM00292">
    <property type="entry name" value="BRCT"/>
    <property type="match status" value="1"/>
</dbReference>
<keyword evidence="7 14" id="KW-0227">DNA damage</keyword>
<dbReference type="NCBIfam" id="TIGR00575">
    <property type="entry name" value="dnlj"/>
    <property type="match status" value="1"/>
</dbReference>
<dbReference type="InterPro" id="IPR013839">
    <property type="entry name" value="DNAligase_adenylation"/>
</dbReference>
<dbReference type="InterPro" id="IPR001357">
    <property type="entry name" value="BRCT_dom"/>
</dbReference>
<dbReference type="EC" id="6.5.1.2" evidence="2 14"/>
<reference evidence="16 17" key="1">
    <citation type="submission" date="2017-02" db="EMBL/GenBank/DDBJ databases">
        <authorList>
            <person name="Peterson S.W."/>
        </authorList>
    </citation>
    <scope>NUCLEOTIDE SEQUENCE [LARGE SCALE GENOMIC DNA]</scope>
    <source>
        <strain evidence="16 17">DSM 24412</strain>
    </source>
</reference>
<dbReference type="Pfam" id="PF00533">
    <property type="entry name" value="BRCT"/>
    <property type="match status" value="1"/>
</dbReference>
<feature type="binding site" evidence="14">
    <location>
        <position position="429"/>
    </location>
    <ligand>
        <name>Zn(2+)</name>
        <dbReference type="ChEBI" id="CHEBI:29105"/>
    </ligand>
</feature>
<dbReference type="Gene3D" id="6.20.10.30">
    <property type="match status" value="1"/>
</dbReference>
<keyword evidence="17" id="KW-1185">Reference proteome</keyword>
<evidence type="ECO:0000256" key="11">
    <source>
        <dbReference type="ARBA" id="ARBA00023204"/>
    </source>
</evidence>